<dbReference type="InterPro" id="IPR015683">
    <property type="entry name" value="Ionotropic_Glu_rcpt"/>
</dbReference>
<name>A0AA38LMG2_TAXCH</name>
<keyword evidence="3" id="KW-1185">Reference proteome</keyword>
<evidence type="ECO:0000313" key="3">
    <source>
        <dbReference type="Proteomes" id="UP000824469"/>
    </source>
</evidence>
<dbReference type="PANTHER" id="PTHR18966">
    <property type="entry name" value="IONOTROPIC GLUTAMATE RECEPTOR"/>
    <property type="match status" value="1"/>
</dbReference>
<dbReference type="AlphaFoldDB" id="A0AA38LMG2"/>
<dbReference type="Proteomes" id="UP000824469">
    <property type="component" value="Unassembled WGS sequence"/>
</dbReference>
<dbReference type="Gene3D" id="3.40.50.2300">
    <property type="match status" value="1"/>
</dbReference>
<evidence type="ECO:0000256" key="1">
    <source>
        <dbReference type="SAM" id="Phobius"/>
    </source>
</evidence>
<dbReference type="SUPFAM" id="SSF53850">
    <property type="entry name" value="Periplasmic binding protein-like II"/>
    <property type="match status" value="1"/>
</dbReference>
<proteinExistence type="predicted"/>
<keyword evidence="1" id="KW-0472">Membrane</keyword>
<feature type="transmembrane region" description="Helical" evidence="1">
    <location>
        <begin position="268"/>
        <end position="288"/>
    </location>
</feature>
<keyword evidence="1" id="KW-1133">Transmembrane helix</keyword>
<accession>A0AA38LMG2</accession>
<feature type="transmembrane region" description="Helical" evidence="1">
    <location>
        <begin position="14"/>
        <end position="36"/>
    </location>
</feature>
<protein>
    <submittedName>
        <fullName evidence="2">Uncharacterized protein</fullName>
    </submittedName>
</protein>
<comment type="caution">
    <text evidence="2">The sequence shown here is derived from an EMBL/GenBank/DDBJ whole genome shotgun (WGS) entry which is preliminary data.</text>
</comment>
<dbReference type="EMBL" id="JAHRHJ020000001">
    <property type="protein sequence ID" value="KAH9330498.1"/>
    <property type="molecule type" value="Genomic_DNA"/>
</dbReference>
<organism evidence="2 3">
    <name type="scientific">Taxus chinensis</name>
    <name type="common">Chinese yew</name>
    <name type="synonym">Taxus wallichiana var. chinensis</name>
    <dbReference type="NCBI Taxonomy" id="29808"/>
    <lineage>
        <taxon>Eukaryota</taxon>
        <taxon>Viridiplantae</taxon>
        <taxon>Streptophyta</taxon>
        <taxon>Embryophyta</taxon>
        <taxon>Tracheophyta</taxon>
        <taxon>Spermatophyta</taxon>
        <taxon>Pinopsida</taxon>
        <taxon>Pinidae</taxon>
        <taxon>Conifers II</taxon>
        <taxon>Cupressales</taxon>
        <taxon>Taxaceae</taxon>
        <taxon>Taxus</taxon>
    </lineage>
</organism>
<evidence type="ECO:0000313" key="2">
    <source>
        <dbReference type="EMBL" id="KAH9330498.1"/>
    </source>
</evidence>
<sequence>MIFIPRKSSQKSSFFNWWILVLFGGSLFGQTFIVYVEDHISWAVASATITPRMIICPVQLDKNRDLMGSTFEIINVAGTGFRSISYWSNYTGFSVTPPEYSATINHNKFHIKQKLYDIIWPGESKVVPRGWVFPNNSKELVIGVPRKTGFKEFVTTVECSNTVKGFCSDVFVAAVNLLPYAVPYTFRPYGTGNFTPSYVELVEQVALKLFIAGRLQNFDAVVGDVSIVTKRSKIVDFMQPYVESGLAVVALVREIESNAWAFMRSFTVQMWCTTSAFFLVIGAVVWILEHRSNPEF</sequence>
<dbReference type="Gene3D" id="1.10.287.70">
    <property type="match status" value="1"/>
</dbReference>
<dbReference type="Gene3D" id="3.40.190.10">
    <property type="entry name" value="Periplasmic binding protein-like II"/>
    <property type="match status" value="1"/>
</dbReference>
<dbReference type="FunFam" id="3.40.190.10:FF:000054">
    <property type="entry name" value="Glutamate receptor"/>
    <property type="match status" value="1"/>
</dbReference>
<reference evidence="2 3" key="1">
    <citation type="journal article" date="2021" name="Nat. Plants">
        <title>The Taxus genome provides insights into paclitaxel biosynthesis.</title>
        <authorList>
            <person name="Xiong X."/>
            <person name="Gou J."/>
            <person name="Liao Q."/>
            <person name="Li Y."/>
            <person name="Zhou Q."/>
            <person name="Bi G."/>
            <person name="Li C."/>
            <person name="Du R."/>
            <person name="Wang X."/>
            <person name="Sun T."/>
            <person name="Guo L."/>
            <person name="Liang H."/>
            <person name="Lu P."/>
            <person name="Wu Y."/>
            <person name="Zhang Z."/>
            <person name="Ro D.K."/>
            <person name="Shang Y."/>
            <person name="Huang S."/>
            <person name="Yan J."/>
        </authorList>
    </citation>
    <scope>NUCLEOTIDE SEQUENCE [LARGE SCALE GENOMIC DNA]</scope>
    <source>
        <strain evidence="2">Ta-2019</strain>
    </source>
</reference>
<keyword evidence="1" id="KW-0812">Transmembrane</keyword>
<gene>
    <name evidence="2" type="ORF">KI387_002606</name>
</gene>